<keyword evidence="4" id="KW-0804">Transcription</keyword>
<dbReference type="InterPro" id="IPR033532">
    <property type="entry name" value="AraR_ligand_bind_dom"/>
</dbReference>
<dbReference type="PRINTS" id="PR00035">
    <property type="entry name" value="HTHGNTR"/>
</dbReference>
<feature type="domain" description="HTH gntR-type" evidence="5">
    <location>
        <begin position="25"/>
        <end position="93"/>
    </location>
</feature>
<name>A8F6B9_PSELT</name>
<dbReference type="KEGG" id="tle:Tlet_1138"/>
<dbReference type="CDD" id="cd01541">
    <property type="entry name" value="PBP1_AraR"/>
    <property type="match status" value="1"/>
</dbReference>
<reference evidence="6 7" key="2">
    <citation type="journal article" date="2009" name="Proc. Natl. Acad. Sci. U.S.A.">
        <title>On the chimeric nature, thermophilic origin, and phylogenetic placement of the Thermotogales.</title>
        <authorList>
            <person name="Zhaxybayeva O."/>
            <person name="Swithers K.S."/>
            <person name="Lapierre P."/>
            <person name="Fournier G.P."/>
            <person name="Bickhart D.M."/>
            <person name="DeBoy R.T."/>
            <person name="Nelson K.E."/>
            <person name="Nesbo C.L."/>
            <person name="Doolittle W.F."/>
            <person name="Gogarten J.P."/>
            <person name="Noll K.M."/>
        </authorList>
    </citation>
    <scope>NUCLEOTIDE SEQUENCE [LARGE SCALE GENOMIC DNA]</scope>
    <source>
        <strain evidence="7">ATCC BAA-301 / DSM 14385 / NBRC 107922 / TMO</strain>
    </source>
</reference>
<keyword evidence="2" id="KW-0805">Transcription regulation</keyword>
<gene>
    <name evidence="6" type="ordered locus">Tlet_1138</name>
</gene>
<dbReference type="HOGENOM" id="CLU_037628_15_0_0"/>
<dbReference type="Proteomes" id="UP000002016">
    <property type="component" value="Chromosome"/>
</dbReference>
<dbReference type="InterPro" id="IPR036390">
    <property type="entry name" value="WH_DNA-bd_sf"/>
</dbReference>
<evidence type="ECO:0000313" key="6">
    <source>
        <dbReference type="EMBL" id="ABV33703.1"/>
    </source>
</evidence>
<dbReference type="Pfam" id="PF13377">
    <property type="entry name" value="Peripla_BP_3"/>
    <property type="match status" value="1"/>
</dbReference>
<dbReference type="GO" id="GO:0003700">
    <property type="term" value="F:DNA-binding transcription factor activity"/>
    <property type="evidence" value="ECO:0007669"/>
    <property type="project" value="InterPro"/>
</dbReference>
<evidence type="ECO:0000256" key="2">
    <source>
        <dbReference type="ARBA" id="ARBA00023015"/>
    </source>
</evidence>
<dbReference type="SMART" id="SM00345">
    <property type="entry name" value="HTH_GNTR"/>
    <property type="match status" value="1"/>
</dbReference>
<dbReference type="CDD" id="cd07377">
    <property type="entry name" value="WHTH_GntR"/>
    <property type="match status" value="1"/>
</dbReference>
<keyword evidence="7" id="KW-1185">Reference proteome</keyword>
<evidence type="ECO:0000256" key="1">
    <source>
        <dbReference type="ARBA" id="ARBA00022491"/>
    </source>
</evidence>
<accession>A8F6B9</accession>
<dbReference type="SUPFAM" id="SSF46785">
    <property type="entry name" value="Winged helix' DNA-binding domain"/>
    <property type="match status" value="1"/>
</dbReference>
<dbReference type="InterPro" id="IPR000524">
    <property type="entry name" value="Tscrpt_reg_HTH_GntR"/>
</dbReference>
<protein>
    <submittedName>
        <fullName evidence="6">Regulatory protein GntR HTH</fullName>
    </submittedName>
</protein>
<dbReference type="InterPro" id="IPR028082">
    <property type="entry name" value="Peripla_BP_I"/>
</dbReference>
<dbReference type="Gene3D" id="1.10.10.10">
    <property type="entry name" value="Winged helix-like DNA-binding domain superfamily/Winged helix DNA-binding domain"/>
    <property type="match status" value="1"/>
</dbReference>
<keyword evidence="1" id="KW-0678">Repressor</keyword>
<dbReference type="Gene3D" id="3.40.50.2300">
    <property type="match status" value="2"/>
</dbReference>
<keyword evidence="3" id="KW-0238">DNA-binding</keyword>
<dbReference type="PANTHER" id="PTHR30146">
    <property type="entry name" value="LACI-RELATED TRANSCRIPTIONAL REPRESSOR"/>
    <property type="match status" value="1"/>
</dbReference>
<reference evidence="6 7" key="1">
    <citation type="submission" date="2007-08" db="EMBL/GenBank/DDBJ databases">
        <title>Complete sequence of Thermotoga lettingae TMO.</title>
        <authorList>
            <consortium name="US DOE Joint Genome Institute"/>
            <person name="Copeland A."/>
            <person name="Lucas S."/>
            <person name="Lapidus A."/>
            <person name="Barry K."/>
            <person name="Glavina del Rio T."/>
            <person name="Dalin E."/>
            <person name="Tice H."/>
            <person name="Pitluck S."/>
            <person name="Foster B."/>
            <person name="Bruce D."/>
            <person name="Schmutz J."/>
            <person name="Larimer F."/>
            <person name="Land M."/>
            <person name="Hauser L."/>
            <person name="Kyrpides N."/>
            <person name="Mikhailova N."/>
            <person name="Nelson K."/>
            <person name="Gogarten J.P."/>
            <person name="Noll K."/>
            <person name="Richardson P."/>
        </authorList>
    </citation>
    <scope>NUCLEOTIDE SEQUENCE [LARGE SCALE GENOMIC DNA]</scope>
    <source>
        <strain evidence="7">ATCC BAA-301 / DSM 14385 / NBRC 107922 / TMO</strain>
    </source>
</reference>
<dbReference type="SUPFAM" id="SSF53822">
    <property type="entry name" value="Periplasmic binding protein-like I"/>
    <property type="match status" value="1"/>
</dbReference>
<dbReference type="PROSITE" id="PS50949">
    <property type="entry name" value="HTH_GNTR"/>
    <property type="match status" value="1"/>
</dbReference>
<proteinExistence type="predicted"/>
<dbReference type="InterPro" id="IPR036388">
    <property type="entry name" value="WH-like_DNA-bd_sf"/>
</dbReference>
<evidence type="ECO:0000259" key="5">
    <source>
        <dbReference type="PROSITE" id="PS50949"/>
    </source>
</evidence>
<evidence type="ECO:0000313" key="7">
    <source>
        <dbReference type="Proteomes" id="UP000002016"/>
    </source>
</evidence>
<dbReference type="EMBL" id="CP000812">
    <property type="protein sequence ID" value="ABV33703.1"/>
    <property type="molecule type" value="Genomic_DNA"/>
</dbReference>
<dbReference type="STRING" id="416591.Tlet_1138"/>
<dbReference type="GO" id="GO:0000976">
    <property type="term" value="F:transcription cis-regulatory region binding"/>
    <property type="evidence" value="ECO:0007669"/>
    <property type="project" value="TreeGrafter"/>
</dbReference>
<dbReference type="PANTHER" id="PTHR30146:SF148">
    <property type="entry name" value="HTH-TYPE TRANSCRIPTIONAL REPRESSOR PURR-RELATED"/>
    <property type="match status" value="1"/>
</dbReference>
<dbReference type="InterPro" id="IPR046335">
    <property type="entry name" value="LacI/GalR-like_sensor"/>
</dbReference>
<dbReference type="Pfam" id="PF00392">
    <property type="entry name" value="GntR"/>
    <property type="match status" value="1"/>
</dbReference>
<sequence>MTNIEKKRTIYVRTFTYAVEVVSIVPKYKIIEQTLIKELKSGKYNSGDKLPTEKELMERFEASRETVRKALDRLAVKGIITRKPGVGTFVNLGKENHMVGIIVQQITSYIFPYIVFGAEDYLFRNGYKMLLGNASEDPNKEKQVIGEWIESGVTGLIIDPVCSATKRANKEYVESLVKEGIKIVLVHSDWNINGTGSVVLDDSYGGKKAAEIFHQFGHKKVAVLYKSIHLPSVIRAKSFVERANELGFEKIYEKSFNVSEFTGAPMQGSFELLSLPKQLRPTAIFCYNDATALQLQLVAKRLGLRIPEDVSVIGFDDAPLGDFRETLTTFAHPKEDVGKKAVDILLKMIHGGRAEKIILQPELIERSSVSSPSE</sequence>
<dbReference type="AlphaFoldDB" id="A8F6B9"/>
<evidence type="ECO:0000256" key="3">
    <source>
        <dbReference type="ARBA" id="ARBA00023125"/>
    </source>
</evidence>
<dbReference type="eggNOG" id="COG1609">
    <property type="taxonomic scope" value="Bacteria"/>
</dbReference>
<evidence type="ECO:0000256" key="4">
    <source>
        <dbReference type="ARBA" id="ARBA00023163"/>
    </source>
</evidence>
<organism evidence="6 7">
    <name type="scientific">Pseudothermotoga lettingae (strain ATCC BAA-301 / DSM 14385 / NBRC 107922 / TMO)</name>
    <name type="common">Thermotoga lettingae</name>
    <dbReference type="NCBI Taxonomy" id="416591"/>
    <lineage>
        <taxon>Bacteria</taxon>
        <taxon>Thermotogati</taxon>
        <taxon>Thermotogota</taxon>
        <taxon>Thermotogae</taxon>
        <taxon>Thermotogales</taxon>
        <taxon>Thermotogaceae</taxon>
        <taxon>Pseudothermotoga</taxon>
    </lineage>
</organism>